<dbReference type="CDD" id="cd03784">
    <property type="entry name" value="GT1_Gtf-like"/>
    <property type="match status" value="1"/>
</dbReference>
<feature type="transmembrane region" description="Helical" evidence="6">
    <location>
        <begin position="158"/>
        <end position="176"/>
    </location>
</feature>
<dbReference type="EC" id="2.4.1.-" evidence="5"/>
<evidence type="ECO:0000256" key="1">
    <source>
        <dbReference type="ARBA" id="ARBA00009995"/>
    </source>
</evidence>
<evidence type="ECO:0000256" key="3">
    <source>
        <dbReference type="ARBA" id="ARBA00022679"/>
    </source>
</evidence>
<dbReference type="FunFam" id="3.40.50.2000:FF:000020">
    <property type="entry name" value="Glycosyltransferase"/>
    <property type="match status" value="1"/>
</dbReference>
<feature type="transmembrane region" description="Helical" evidence="6">
    <location>
        <begin position="130"/>
        <end position="152"/>
    </location>
</feature>
<dbReference type="InterPro" id="IPR002213">
    <property type="entry name" value="UDP_glucos_trans"/>
</dbReference>
<evidence type="ECO:0000256" key="5">
    <source>
        <dbReference type="RuleBase" id="RU362057"/>
    </source>
</evidence>
<keyword evidence="6" id="KW-0472">Membrane</keyword>
<protein>
    <recommendedName>
        <fullName evidence="5">Glycosyltransferase</fullName>
        <ecNumber evidence="5">2.4.1.-</ecNumber>
    </recommendedName>
</protein>
<keyword evidence="2 4" id="KW-0328">Glycosyltransferase</keyword>
<comment type="caution">
    <text evidence="7">The sequence shown here is derived from an EMBL/GenBank/DDBJ whole genome shotgun (WGS) entry which is preliminary data.</text>
</comment>
<name>A0A438IYX1_VITVI</name>
<accession>A0A438IYX1</accession>
<dbReference type="EMBL" id="QGNW01000073">
    <property type="protein sequence ID" value="RVX01900.1"/>
    <property type="molecule type" value="Genomic_DNA"/>
</dbReference>
<proteinExistence type="inferred from homology"/>
<gene>
    <name evidence="7" type="primary">UGT88B1_8</name>
    <name evidence="7" type="ORF">CK203_019354</name>
</gene>
<dbReference type="PROSITE" id="PS00375">
    <property type="entry name" value="UDPGT"/>
    <property type="match status" value="1"/>
</dbReference>
<evidence type="ECO:0000256" key="2">
    <source>
        <dbReference type="ARBA" id="ARBA00022676"/>
    </source>
</evidence>
<evidence type="ECO:0000256" key="4">
    <source>
        <dbReference type="RuleBase" id="RU003718"/>
    </source>
</evidence>
<dbReference type="PANTHER" id="PTHR48048:SF30">
    <property type="entry name" value="GLYCOSYLTRANSFERASE"/>
    <property type="match status" value="1"/>
</dbReference>
<dbReference type="InterPro" id="IPR050481">
    <property type="entry name" value="UDP-glycosyltransf_plant"/>
</dbReference>
<keyword evidence="3 4" id="KW-0808">Transferase</keyword>
<organism evidence="7 8">
    <name type="scientific">Vitis vinifera</name>
    <name type="common">Grape</name>
    <dbReference type="NCBI Taxonomy" id="29760"/>
    <lineage>
        <taxon>Eukaryota</taxon>
        <taxon>Viridiplantae</taxon>
        <taxon>Streptophyta</taxon>
        <taxon>Embryophyta</taxon>
        <taxon>Tracheophyta</taxon>
        <taxon>Spermatophyta</taxon>
        <taxon>Magnoliopsida</taxon>
        <taxon>eudicotyledons</taxon>
        <taxon>Gunneridae</taxon>
        <taxon>Pentapetalae</taxon>
        <taxon>rosids</taxon>
        <taxon>Vitales</taxon>
        <taxon>Vitaceae</taxon>
        <taxon>Viteae</taxon>
        <taxon>Vitis</taxon>
    </lineage>
</organism>
<dbReference type="AlphaFoldDB" id="A0A438IYX1"/>
<dbReference type="FunFam" id="3.40.50.2000:FF:000095">
    <property type="entry name" value="Glycosyltransferase"/>
    <property type="match status" value="1"/>
</dbReference>
<dbReference type="Proteomes" id="UP000288805">
    <property type="component" value="Unassembled WGS sequence"/>
</dbReference>
<keyword evidence="6" id="KW-1133">Transmembrane helix</keyword>
<dbReference type="Gene3D" id="3.40.50.2000">
    <property type="entry name" value="Glycogen Phosphorylase B"/>
    <property type="match status" value="2"/>
</dbReference>
<dbReference type="SUPFAM" id="SSF53756">
    <property type="entry name" value="UDP-Glycosyltransferase/glycogen phosphorylase"/>
    <property type="match status" value="1"/>
</dbReference>
<dbReference type="PANTHER" id="PTHR48048">
    <property type="entry name" value="GLYCOSYLTRANSFERASE"/>
    <property type="match status" value="1"/>
</dbReference>
<reference evidence="7 8" key="1">
    <citation type="journal article" date="2018" name="PLoS Genet.">
        <title>Population sequencing reveals clonal diversity and ancestral inbreeding in the grapevine cultivar Chardonnay.</title>
        <authorList>
            <person name="Roach M.J."/>
            <person name="Johnson D.L."/>
            <person name="Bohlmann J."/>
            <person name="van Vuuren H.J."/>
            <person name="Jones S.J."/>
            <person name="Pretorius I.S."/>
            <person name="Schmidt S.A."/>
            <person name="Borneman A.R."/>
        </authorList>
    </citation>
    <scope>NUCLEOTIDE SEQUENCE [LARGE SCALE GENOMIC DNA]</scope>
    <source>
        <strain evidence="8">cv. Chardonnay</strain>
        <tissue evidence="7">Leaf</tissue>
    </source>
</reference>
<dbReference type="InterPro" id="IPR035595">
    <property type="entry name" value="UDP_glycos_trans_CS"/>
</dbReference>
<comment type="similarity">
    <text evidence="1 4">Belongs to the UDP-glycosyltransferase family.</text>
</comment>
<keyword evidence="6" id="KW-0812">Transmembrane</keyword>
<evidence type="ECO:0000313" key="8">
    <source>
        <dbReference type="Proteomes" id="UP000288805"/>
    </source>
</evidence>
<evidence type="ECO:0000313" key="7">
    <source>
        <dbReference type="EMBL" id="RVX01900.1"/>
    </source>
</evidence>
<sequence length="501" mass="54623">MEGGVLSIQGGKLKARVSFSAMVSEMESVLVLYPSPAMGHLISMVELGKLILKYYPSISITILTITPPFDTGATASYIAGVSSTTPSITFHHLPTTPLPRPVSSYPSFEALTSELLTLNNPNVHHALQSISLNSTVLAFIIDFFCTPALGVAKELNIPAYYFFTSSGTGLALFLYFPTLHRKNTQRFRDTNTIHEVPGLPPLPSADMPGPLLDRTSKEYESFLYYATHISKSAGIIVNTFESLESEAVKAIYDGLCVTDGPTPPVFCIGPLIATQGGHGGGGEKEYCLKWLNSQPKRSVVFLCFGSLGVFSEAQLKEIAVGLEKSGQRFLWVVRSPPSKDKSRRFLAPSDPDLDSLLPDGFLDRTKDRGLVVKSWAPQVAVLNHGSVGGFVTHCGWNSVLEAVSSGLPMVAWPLYAEQRFNKVMLVEEMKVALPLEESKSGLVTATEVEKRLRELMETEKGFNIRNQVKAMKEEAKAAMNDGGSSLVALDKLLKSCRQKQI</sequence>
<evidence type="ECO:0000256" key="6">
    <source>
        <dbReference type="SAM" id="Phobius"/>
    </source>
</evidence>
<dbReference type="GO" id="GO:0035251">
    <property type="term" value="F:UDP-glucosyltransferase activity"/>
    <property type="evidence" value="ECO:0007669"/>
    <property type="project" value="InterPro"/>
</dbReference>
<dbReference type="Pfam" id="PF00201">
    <property type="entry name" value="UDPGT"/>
    <property type="match status" value="1"/>
</dbReference>